<dbReference type="GO" id="GO:0016747">
    <property type="term" value="F:acyltransferase activity, transferring groups other than amino-acyl groups"/>
    <property type="evidence" value="ECO:0007669"/>
    <property type="project" value="InterPro"/>
</dbReference>
<sequence length="243" mass="26604">MGFVAGVKNILTVPAKRNERRSRLGIVPTADQMQTDMVWNPLAEQIEHGWDESLPKPLPNPDDLYRPTLIGAWAKDRLIGGAFVMPDSQDAQALVSLGADKAAQAFERSRCMIQGIAVIPKHRREGLGLKIKRYCDLWAAQHDACLILSIPTNDAARHMNEKVGYDVLPPQVALCIEVTDDDNAITCCFPVDGVVPDVCRAFHIVAQPKWMPRAVGQGTVKGTGAHDDGGGITPEWMYRAVVS</sequence>
<comment type="caution">
    <text evidence="2">The sequence shown here is derived from an EMBL/GenBank/DDBJ whole genome shotgun (WGS) entry which is preliminary data.</text>
</comment>
<organism evidence="2 3">
    <name type="scientific">Bifidobacterium pseudocatenulatum</name>
    <dbReference type="NCBI Taxonomy" id="28026"/>
    <lineage>
        <taxon>Bacteria</taxon>
        <taxon>Bacillati</taxon>
        <taxon>Actinomycetota</taxon>
        <taxon>Actinomycetes</taxon>
        <taxon>Bifidobacteriales</taxon>
        <taxon>Bifidobacteriaceae</taxon>
        <taxon>Bifidobacterium</taxon>
    </lineage>
</organism>
<dbReference type="Pfam" id="PF00583">
    <property type="entry name" value="Acetyltransf_1"/>
    <property type="match status" value="1"/>
</dbReference>
<dbReference type="PROSITE" id="PS51186">
    <property type="entry name" value="GNAT"/>
    <property type="match status" value="1"/>
</dbReference>
<dbReference type="InterPro" id="IPR000182">
    <property type="entry name" value="GNAT_dom"/>
</dbReference>
<dbReference type="SUPFAM" id="SSF55729">
    <property type="entry name" value="Acyl-CoA N-acyltransferases (Nat)"/>
    <property type="match status" value="1"/>
</dbReference>
<dbReference type="EMBL" id="JAHXEI010000002">
    <property type="protein sequence ID" value="MCB4880196.1"/>
    <property type="molecule type" value="Genomic_DNA"/>
</dbReference>
<feature type="domain" description="N-acetyltransferase" evidence="1">
    <location>
        <begin position="25"/>
        <end position="181"/>
    </location>
</feature>
<evidence type="ECO:0000313" key="2">
    <source>
        <dbReference type="EMBL" id="MCB4880196.1"/>
    </source>
</evidence>
<accession>A0AAW4TUP0</accession>
<evidence type="ECO:0000313" key="3">
    <source>
        <dbReference type="Proteomes" id="UP001197735"/>
    </source>
</evidence>
<dbReference type="InterPro" id="IPR016181">
    <property type="entry name" value="Acyl_CoA_acyltransferase"/>
</dbReference>
<dbReference type="Gene3D" id="3.40.630.30">
    <property type="match status" value="1"/>
</dbReference>
<evidence type="ECO:0000259" key="1">
    <source>
        <dbReference type="PROSITE" id="PS51186"/>
    </source>
</evidence>
<dbReference type="AlphaFoldDB" id="A0AAW4TUP0"/>
<protein>
    <submittedName>
        <fullName evidence="2">GNAT family N-acetyltransferase</fullName>
    </submittedName>
</protein>
<reference evidence="2" key="1">
    <citation type="submission" date="2021-07" db="EMBL/GenBank/DDBJ databases">
        <title>Xylan utilisation by Bifidobacterium pseudocatenulatum.</title>
        <authorList>
            <person name="Watanabe Y."/>
        </authorList>
    </citation>
    <scope>NUCLEOTIDE SEQUENCE</scope>
    <source>
        <strain evidence="2">YIT12824</strain>
    </source>
</reference>
<dbReference type="Proteomes" id="UP001197735">
    <property type="component" value="Unassembled WGS sequence"/>
</dbReference>
<name>A0AAW4TUP0_BIFPS</name>
<gene>
    <name evidence="2" type="ORF">KZP06_05580</name>
</gene>
<proteinExistence type="predicted"/>
<dbReference type="RefSeq" id="WP_226589801.1">
    <property type="nucleotide sequence ID" value="NZ_JAHXEI010000002.1"/>
</dbReference>